<name>A0AAE0FH22_9CHLO</name>
<comment type="caution">
    <text evidence="2">The sequence shown here is derived from an EMBL/GenBank/DDBJ whole genome shotgun (WGS) entry which is preliminary data.</text>
</comment>
<evidence type="ECO:0000313" key="2">
    <source>
        <dbReference type="EMBL" id="KAK3259584.1"/>
    </source>
</evidence>
<gene>
    <name evidence="2" type="ORF">CYMTET_31429</name>
</gene>
<organism evidence="2 3">
    <name type="scientific">Cymbomonas tetramitiformis</name>
    <dbReference type="NCBI Taxonomy" id="36881"/>
    <lineage>
        <taxon>Eukaryota</taxon>
        <taxon>Viridiplantae</taxon>
        <taxon>Chlorophyta</taxon>
        <taxon>Pyramimonadophyceae</taxon>
        <taxon>Pyramimonadales</taxon>
        <taxon>Pyramimonadaceae</taxon>
        <taxon>Cymbomonas</taxon>
    </lineage>
</organism>
<dbReference type="AlphaFoldDB" id="A0AAE0FH22"/>
<keyword evidence="1" id="KW-0732">Signal</keyword>
<dbReference type="EMBL" id="LGRX02018636">
    <property type="protein sequence ID" value="KAK3259584.1"/>
    <property type="molecule type" value="Genomic_DNA"/>
</dbReference>
<dbReference type="PANTHER" id="PTHR48174:SF5">
    <property type="entry name" value="VACUOLAR PROTEIN SORTING-ASSOCIATED PROTEIN 62"/>
    <property type="match status" value="1"/>
</dbReference>
<feature type="signal peptide" evidence="1">
    <location>
        <begin position="1"/>
        <end position="22"/>
    </location>
</feature>
<sequence length="354" mass="38423">MRPGLAIVAFWAVLAEFSISYGSYGMVDMDGDGLDDDFEMTCAQRFKPVVYLAQKEEFGPITVDTFLQSCYLRKYGTCGHGGLSSVNISDTAGFCLWETAVSTRYAPCGFKDPDTTLGPCTPATLASEASAQCGGADGCYIRCLGCQETGKCENLGLDQPDAKGTHGAEALKNIPFYVHVFRDTGGTVQIQYWFFYAFNGPTDGFGTHQGDWEHFSIRADAKCLTRLAYVPFAHGTPPPWSNATMGEEGGHAVVYSAINSHATYLTVGTQPGGTPITHDHTSKGERWFPDSLINAGETTCAQSGRRPMRDDTKWVDFTDVWGSNSAFDGSLNNGACDSGPHLQWNEQMPDSFCK</sequence>
<reference evidence="2 3" key="1">
    <citation type="journal article" date="2015" name="Genome Biol. Evol.">
        <title>Comparative Genomics of a Bacterivorous Green Alga Reveals Evolutionary Causalities and Consequences of Phago-Mixotrophic Mode of Nutrition.</title>
        <authorList>
            <person name="Burns J.A."/>
            <person name="Paasch A."/>
            <person name="Narechania A."/>
            <person name="Kim E."/>
        </authorList>
    </citation>
    <scope>NUCLEOTIDE SEQUENCE [LARGE SCALE GENOMIC DNA]</scope>
    <source>
        <strain evidence="2 3">PLY_AMNH</strain>
    </source>
</reference>
<feature type="chain" id="PRO_5042046438" evidence="1">
    <location>
        <begin position="23"/>
        <end position="354"/>
    </location>
</feature>
<evidence type="ECO:0000256" key="1">
    <source>
        <dbReference type="SAM" id="SignalP"/>
    </source>
</evidence>
<dbReference type="InterPro" id="IPR009291">
    <property type="entry name" value="Vps62"/>
</dbReference>
<protein>
    <submittedName>
        <fullName evidence="2">Uncharacterized protein</fullName>
    </submittedName>
</protein>
<accession>A0AAE0FH22</accession>
<dbReference type="Pfam" id="PF06101">
    <property type="entry name" value="Vps62"/>
    <property type="match status" value="1"/>
</dbReference>
<keyword evidence="3" id="KW-1185">Reference proteome</keyword>
<proteinExistence type="predicted"/>
<evidence type="ECO:0000313" key="3">
    <source>
        <dbReference type="Proteomes" id="UP001190700"/>
    </source>
</evidence>
<dbReference type="Proteomes" id="UP001190700">
    <property type="component" value="Unassembled WGS sequence"/>
</dbReference>
<dbReference type="PANTHER" id="PTHR48174">
    <property type="entry name" value="DUF946 FAMILY PROTEIN"/>
    <property type="match status" value="1"/>
</dbReference>